<name>A0A147BQD5_IXORI</name>
<feature type="compositionally biased region" description="Pro residues" evidence="1">
    <location>
        <begin position="101"/>
        <end position="113"/>
    </location>
</feature>
<dbReference type="EMBL" id="GEGO01002455">
    <property type="protein sequence ID" value="JAR92949.1"/>
    <property type="molecule type" value="Transcribed_RNA"/>
</dbReference>
<feature type="compositionally biased region" description="Low complexity" evidence="1">
    <location>
        <begin position="78"/>
        <end position="91"/>
    </location>
</feature>
<evidence type="ECO:0000256" key="1">
    <source>
        <dbReference type="SAM" id="MobiDB-lite"/>
    </source>
</evidence>
<evidence type="ECO:0000313" key="2">
    <source>
        <dbReference type="EMBL" id="JAR92949.1"/>
    </source>
</evidence>
<protein>
    <submittedName>
        <fullName evidence="2">Putative dual specificity protein phosphatase</fullName>
    </submittedName>
</protein>
<dbReference type="AlphaFoldDB" id="A0A147BQD5"/>
<sequence>MSTASSSPGLAWRPSRRRRGACSWSCAACSSGRRLLWARCATCSCSPSTCSRWPTLPSRTARWTPSAAPCSRSKACRSRSPTWPSSWSGPRAWCSKGSRRAPPPPLPPPPALRLPPRAAAGPPLSSRTTWRSCCPASRSGRTGCPARSGCGRHPRRRATTTLASRATSGPRWPTSSRCCAG</sequence>
<proteinExistence type="predicted"/>
<feature type="compositionally biased region" description="Low complexity" evidence="1">
    <location>
        <begin position="114"/>
        <end position="124"/>
    </location>
</feature>
<reference evidence="2" key="1">
    <citation type="journal article" date="2018" name="PLoS Negl. Trop. Dis.">
        <title>Sialome diversity of ticks revealed by RNAseq of single tick salivary glands.</title>
        <authorList>
            <person name="Perner J."/>
            <person name="Kropackova S."/>
            <person name="Kopacek P."/>
            <person name="Ribeiro J.M."/>
        </authorList>
    </citation>
    <scope>NUCLEOTIDE SEQUENCE</scope>
    <source>
        <strain evidence="2">Siblings of single egg batch collected in Ceske Budejovice</strain>
        <tissue evidence="2">Salivary glands</tissue>
    </source>
</reference>
<feature type="compositionally biased region" description="Low complexity" evidence="1">
    <location>
        <begin position="159"/>
        <end position="168"/>
    </location>
</feature>
<feature type="region of interest" description="Disordered" evidence="1">
    <location>
        <begin position="64"/>
        <end position="181"/>
    </location>
</feature>
<organism evidence="2">
    <name type="scientific">Ixodes ricinus</name>
    <name type="common">Common tick</name>
    <name type="synonym">Acarus ricinus</name>
    <dbReference type="NCBI Taxonomy" id="34613"/>
    <lineage>
        <taxon>Eukaryota</taxon>
        <taxon>Metazoa</taxon>
        <taxon>Ecdysozoa</taxon>
        <taxon>Arthropoda</taxon>
        <taxon>Chelicerata</taxon>
        <taxon>Arachnida</taxon>
        <taxon>Acari</taxon>
        <taxon>Parasitiformes</taxon>
        <taxon>Ixodida</taxon>
        <taxon>Ixodoidea</taxon>
        <taxon>Ixodidae</taxon>
        <taxon>Ixodinae</taxon>
        <taxon>Ixodes</taxon>
    </lineage>
</organism>
<accession>A0A147BQD5</accession>